<proteinExistence type="predicted"/>
<accession>A0ABM6QI51</accession>
<organism evidence="2 3">
    <name type="scientific">Pseudomonas glycinae</name>
    <dbReference type="NCBI Taxonomy" id="1785145"/>
    <lineage>
        <taxon>Bacteria</taxon>
        <taxon>Pseudomonadati</taxon>
        <taxon>Pseudomonadota</taxon>
        <taxon>Gammaproteobacteria</taxon>
        <taxon>Pseudomonadales</taxon>
        <taxon>Pseudomonadaceae</taxon>
        <taxon>Pseudomonas</taxon>
    </lineage>
</organism>
<keyword evidence="3" id="KW-1185">Reference proteome</keyword>
<feature type="compositionally biased region" description="Basic and acidic residues" evidence="1">
    <location>
        <begin position="114"/>
        <end position="124"/>
    </location>
</feature>
<sequence>MIVRRKNTAGSNSPDRSFRVLIVPTLCVGMPQGTLRVPALEWDAERPGLHSHAERGNDLRQTFFPICTHLGHPPPDTPFRGAHYPVFSSFASNYFLVFLTPSLGQHRFRQPRHCPPESSRDRSVQSRHHGWPYCP</sequence>
<gene>
    <name evidence="2" type="ORF">AWU82_29955</name>
</gene>
<name>A0ABM6QI51_9PSED</name>
<dbReference type="Proteomes" id="UP000075187">
    <property type="component" value="Chromosome"/>
</dbReference>
<evidence type="ECO:0000313" key="3">
    <source>
        <dbReference type="Proteomes" id="UP000075187"/>
    </source>
</evidence>
<feature type="region of interest" description="Disordered" evidence="1">
    <location>
        <begin position="107"/>
        <end position="135"/>
    </location>
</feature>
<evidence type="ECO:0000256" key="1">
    <source>
        <dbReference type="SAM" id="MobiDB-lite"/>
    </source>
</evidence>
<protein>
    <submittedName>
        <fullName evidence="2">Uncharacterized protein</fullName>
    </submittedName>
</protein>
<reference evidence="2" key="1">
    <citation type="submission" date="2017-12" db="EMBL/GenBank/DDBJ databases">
        <title>Pseudomonas sp. MS586 complete sequence.</title>
        <authorList>
            <person name="Lu S."/>
            <person name="Deng P."/>
        </authorList>
    </citation>
    <scope>NUCLEOTIDE SEQUENCE</scope>
    <source>
        <strain evidence="2">MS586</strain>
    </source>
</reference>
<feature type="compositionally biased region" description="Basic residues" evidence="1">
    <location>
        <begin position="125"/>
        <end position="135"/>
    </location>
</feature>
<evidence type="ECO:0000313" key="2">
    <source>
        <dbReference type="EMBL" id="AUG97631.1"/>
    </source>
</evidence>
<dbReference type="EMBL" id="CP014205">
    <property type="protein sequence ID" value="AUG97631.1"/>
    <property type="molecule type" value="Genomic_DNA"/>
</dbReference>